<evidence type="ECO:0000313" key="3">
    <source>
        <dbReference type="Proteomes" id="UP000315947"/>
    </source>
</evidence>
<gene>
    <name evidence="2" type="ORF">FM037_03500</name>
</gene>
<organism evidence="2 3">
    <name type="scientific">Shewanella psychropiezotolerans</name>
    <dbReference type="NCBI Taxonomy" id="2593655"/>
    <lineage>
        <taxon>Bacteria</taxon>
        <taxon>Pseudomonadati</taxon>
        <taxon>Pseudomonadota</taxon>
        <taxon>Gammaproteobacteria</taxon>
        <taxon>Alteromonadales</taxon>
        <taxon>Shewanellaceae</taxon>
        <taxon>Shewanella</taxon>
    </lineage>
</organism>
<evidence type="ECO:0000256" key="1">
    <source>
        <dbReference type="SAM" id="Phobius"/>
    </source>
</evidence>
<evidence type="ECO:0000313" key="2">
    <source>
        <dbReference type="EMBL" id="QDO86522.1"/>
    </source>
</evidence>
<dbReference type="Proteomes" id="UP000315947">
    <property type="component" value="Chromosome"/>
</dbReference>
<protein>
    <recommendedName>
        <fullName evidence="4">Phage holin family protein</fullName>
    </recommendedName>
</protein>
<feature type="transmembrane region" description="Helical" evidence="1">
    <location>
        <begin position="59"/>
        <end position="92"/>
    </location>
</feature>
<sequence>MIAALVMALEIWGVSEFVSRKFLNVEPLFWMDVSLWSVLVTSVMLLVILLWLTVAFSVLALVSALCILAALIMVVSGFSLLWPVLLLLLAAWGVGKSSQFD</sequence>
<proteinExistence type="predicted"/>
<keyword evidence="1" id="KW-1133">Transmembrane helix</keyword>
<keyword evidence="1" id="KW-0812">Transmembrane</keyword>
<feature type="transmembrane region" description="Helical" evidence="1">
    <location>
        <begin position="29"/>
        <end position="52"/>
    </location>
</feature>
<keyword evidence="3" id="KW-1185">Reference proteome</keyword>
<keyword evidence="1" id="KW-0472">Membrane</keyword>
<accession>A0ABX5X706</accession>
<dbReference type="EMBL" id="CP041614">
    <property type="protein sequence ID" value="QDO86522.1"/>
    <property type="molecule type" value="Genomic_DNA"/>
</dbReference>
<evidence type="ECO:0008006" key="4">
    <source>
        <dbReference type="Google" id="ProtNLM"/>
    </source>
</evidence>
<reference evidence="2 3" key="1">
    <citation type="submission" date="2019-07" db="EMBL/GenBank/DDBJ databases">
        <title>Shewanella sp. YLB-06 whole genomic sequence.</title>
        <authorList>
            <person name="Yu L."/>
        </authorList>
    </citation>
    <scope>NUCLEOTIDE SEQUENCE [LARGE SCALE GENOMIC DNA]</scope>
    <source>
        <strain evidence="2 3">YLB-06</strain>
    </source>
</reference>
<name>A0ABX5X706_9GAMM</name>